<evidence type="ECO:0000256" key="4">
    <source>
        <dbReference type="ARBA" id="ARBA00022679"/>
    </source>
</evidence>
<dbReference type="InterPro" id="IPR036551">
    <property type="entry name" value="Flavin_trans-like"/>
</dbReference>
<evidence type="ECO:0000256" key="5">
    <source>
        <dbReference type="HAMAP-Rule" id="MF_01984"/>
    </source>
</evidence>
<evidence type="ECO:0000313" key="8">
    <source>
        <dbReference type="Proteomes" id="UP001595904"/>
    </source>
</evidence>
<evidence type="ECO:0000259" key="6">
    <source>
        <dbReference type="Pfam" id="PF02441"/>
    </source>
</evidence>
<reference evidence="8" key="1">
    <citation type="journal article" date="2019" name="Int. J. Syst. Evol. Microbiol.">
        <title>The Global Catalogue of Microorganisms (GCM) 10K type strain sequencing project: providing services to taxonomists for standard genome sequencing and annotation.</title>
        <authorList>
            <consortium name="The Broad Institute Genomics Platform"/>
            <consortium name="The Broad Institute Genome Sequencing Center for Infectious Disease"/>
            <person name="Wu L."/>
            <person name="Ma J."/>
        </authorList>
    </citation>
    <scope>NUCLEOTIDE SEQUENCE [LARGE SCALE GENOMIC DNA]</scope>
    <source>
        <strain evidence="8">CGMCC 1.10759</strain>
    </source>
</reference>
<feature type="binding site" evidence="5">
    <location>
        <begin position="110"/>
        <end position="113"/>
    </location>
    <ligand>
        <name>FMN</name>
        <dbReference type="ChEBI" id="CHEBI:58210"/>
    </ligand>
</feature>
<comment type="similarity">
    <text evidence="5">Belongs to the UbiX/PAD1 family.</text>
</comment>
<dbReference type="EC" id="2.5.1.129" evidence="5"/>
<feature type="binding site" evidence="5">
    <location>
        <position position="191"/>
    </location>
    <ligand>
        <name>dimethylallyl phosphate</name>
        <dbReference type="ChEBI" id="CHEBI:88052"/>
    </ligand>
</feature>
<proteinExistence type="inferred from homology"/>
<accession>A0ABV8T121</accession>
<keyword evidence="4 5" id="KW-0808">Transferase</keyword>
<evidence type="ECO:0000313" key="7">
    <source>
        <dbReference type="EMBL" id="MFC4313060.1"/>
    </source>
</evidence>
<dbReference type="PANTHER" id="PTHR43374">
    <property type="entry name" value="FLAVIN PRENYLTRANSFERASE"/>
    <property type="match status" value="1"/>
</dbReference>
<dbReference type="Pfam" id="PF02441">
    <property type="entry name" value="Flavoprotein"/>
    <property type="match status" value="1"/>
</dbReference>
<keyword evidence="3 5" id="KW-0288">FMN</keyword>
<keyword evidence="1 5" id="KW-0637">Prenyltransferase</keyword>
<dbReference type="RefSeq" id="WP_380603048.1">
    <property type="nucleotide sequence ID" value="NZ_JBHSDU010000015.1"/>
</dbReference>
<comment type="caution">
    <text evidence="7">The sequence shown here is derived from an EMBL/GenBank/DDBJ whole genome shotgun (WGS) entry which is preliminary data.</text>
</comment>
<feature type="binding site" evidence="5">
    <location>
        <begin position="19"/>
        <end position="21"/>
    </location>
    <ligand>
        <name>FMN</name>
        <dbReference type="ChEBI" id="CHEBI:58210"/>
    </ligand>
</feature>
<feature type="binding site" evidence="5">
    <location>
        <position position="45"/>
    </location>
    <ligand>
        <name>FMN</name>
        <dbReference type="ChEBI" id="CHEBI:58210"/>
    </ligand>
</feature>
<protein>
    <recommendedName>
        <fullName evidence="5">Flavin prenyltransferase UbiX</fullName>
        <ecNumber evidence="5">2.5.1.129</ecNumber>
    </recommendedName>
</protein>
<evidence type="ECO:0000256" key="3">
    <source>
        <dbReference type="ARBA" id="ARBA00022643"/>
    </source>
</evidence>
<dbReference type="SUPFAM" id="SSF52507">
    <property type="entry name" value="Homo-oligomeric flavin-containing Cys decarboxylases, HFCD"/>
    <property type="match status" value="1"/>
</dbReference>
<dbReference type="GO" id="GO:0106141">
    <property type="term" value="F:flavin prenyltransferase activity"/>
    <property type="evidence" value="ECO:0007669"/>
    <property type="project" value="UniProtKB-EC"/>
</dbReference>
<dbReference type="Gene3D" id="3.40.50.1950">
    <property type="entry name" value="Flavin prenyltransferase-like"/>
    <property type="match status" value="1"/>
</dbReference>
<dbReference type="InterPro" id="IPR004507">
    <property type="entry name" value="UbiX-like"/>
</dbReference>
<comment type="catalytic activity">
    <reaction evidence="5">
        <text>dimethylallyl phosphate + FMNH2 = prenylated FMNH2 + phosphate</text>
        <dbReference type="Rhea" id="RHEA:37743"/>
        <dbReference type="ChEBI" id="CHEBI:43474"/>
        <dbReference type="ChEBI" id="CHEBI:57618"/>
        <dbReference type="ChEBI" id="CHEBI:87467"/>
        <dbReference type="ChEBI" id="CHEBI:88052"/>
        <dbReference type="EC" id="2.5.1.129"/>
    </reaction>
</comment>
<comment type="function">
    <text evidence="5">Flavin prenyltransferase that catalyzes the synthesis of the prenylated FMN cofactor (prenyl-FMN) for 4-hydroxy-3-polyprenylbenzoic acid decarboxylase UbiD. The prenyltransferase is metal-independent and links a dimethylallyl moiety from dimethylallyl monophosphate (DMAP) to the flavin N5 and C6 atoms of FMN.</text>
</comment>
<feature type="domain" description="Flavoprotein" evidence="6">
    <location>
        <begin position="12"/>
        <end position="196"/>
    </location>
</feature>
<dbReference type="HAMAP" id="MF_01984">
    <property type="entry name" value="ubiX_pad"/>
    <property type="match status" value="1"/>
</dbReference>
<sequence>MRNPGTSKPGDRISVAFTGASGLQYGLRLLQCLLAAQMEVYVMVSKAARAVFAWELDVHLPGQNKAIASYLAQQFGGREEQVRVFGDQEWTAPVASGSGAPRAMVVCPCSMGTLSSIAVGSSHNLITRAADVVIKERRQLILVPRETPFSLIHLRNMTTLAELGAVILPANPGFYHRPQRVEQIVDFIVARILDQLDIAHDLTVRWGAPPQTADESNSEDD</sequence>
<dbReference type="EMBL" id="JBHSDU010000015">
    <property type="protein sequence ID" value="MFC4313060.1"/>
    <property type="molecule type" value="Genomic_DNA"/>
</dbReference>
<dbReference type="InterPro" id="IPR003382">
    <property type="entry name" value="Flavoprotein"/>
</dbReference>
<name>A0ABV8T121_9GAMM</name>
<evidence type="ECO:0000256" key="1">
    <source>
        <dbReference type="ARBA" id="ARBA00022602"/>
    </source>
</evidence>
<comment type="caution">
    <text evidence="5">Lacks conserved residue(s) required for the propagation of feature annotation.</text>
</comment>
<organism evidence="7 8">
    <name type="scientific">Steroidobacter flavus</name>
    <dbReference type="NCBI Taxonomy" id="1842136"/>
    <lineage>
        <taxon>Bacteria</taxon>
        <taxon>Pseudomonadati</taxon>
        <taxon>Pseudomonadota</taxon>
        <taxon>Gammaproteobacteria</taxon>
        <taxon>Steroidobacterales</taxon>
        <taxon>Steroidobacteraceae</taxon>
        <taxon>Steroidobacter</taxon>
    </lineage>
</organism>
<feature type="binding site" evidence="5">
    <location>
        <position position="175"/>
    </location>
    <ligand>
        <name>dimethylallyl phosphate</name>
        <dbReference type="ChEBI" id="CHEBI:88052"/>
    </ligand>
</feature>
<dbReference type="Proteomes" id="UP001595904">
    <property type="component" value="Unassembled WGS sequence"/>
</dbReference>
<keyword evidence="8" id="KW-1185">Reference proteome</keyword>
<keyword evidence="2 5" id="KW-0285">Flavoprotein</keyword>
<feature type="binding site" evidence="5">
    <location>
        <position position="145"/>
    </location>
    <ligand>
        <name>FMN</name>
        <dbReference type="ChEBI" id="CHEBI:58210"/>
    </ligand>
</feature>
<gene>
    <name evidence="5" type="primary">ubiX</name>
    <name evidence="7" type="ORF">ACFPN2_28525</name>
</gene>
<dbReference type="PANTHER" id="PTHR43374:SF1">
    <property type="entry name" value="FLAVIN PRENYLTRANSFERASE PAD1, MITOCHONDRIAL"/>
    <property type="match status" value="1"/>
</dbReference>
<dbReference type="NCBIfam" id="TIGR00421">
    <property type="entry name" value="ubiX_pad"/>
    <property type="match status" value="1"/>
</dbReference>
<evidence type="ECO:0000256" key="2">
    <source>
        <dbReference type="ARBA" id="ARBA00022630"/>
    </source>
</evidence>
<dbReference type="NCBIfam" id="NF004685">
    <property type="entry name" value="PRK06029.1"/>
    <property type="match status" value="1"/>
</dbReference>